<feature type="transmembrane region" description="Helical" evidence="17">
    <location>
        <begin position="135"/>
        <end position="155"/>
    </location>
</feature>
<sequence length="197" mass="22264">MPFNVPIFLTWLRIVLIPLVVGVYYLPSTWLSSVEMNWVACAIFVLAALTDWFDGFLARRWNQTSAFGAFLDPVADKLMVAAALLMLLQMGRINALVALIIIGREITISALREWMAQIGASRSVAVHQLGKIKTAAQMVAIPLLLFNGTLAWNGLRFDSRFWGTWLIYVAAVLTLWSMLYYLRRAWPQIRERGGAQM</sequence>
<evidence type="ECO:0000256" key="17">
    <source>
        <dbReference type="SAM" id="Phobius"/>
    </source>
</evidence>
<reference evidence="18 19" key="1">
    <citation type="submission" date="2019-08" db="EMBL/GenBank/DDBJ databases">
        <authorList>
            <person name="Peeters C."/>
        </authorList>
    </citation>
    <scope>NUCLEOTIDE SEQUENCE [LARGE SCALE GENOMIC DNA]</scope>
    <source>
        <strain evidence="18 19">LMG 31118</strain>
    </source>
</reference>
<evidence type="ECO:0000256" key="14">
    <source>
        <dbReference type="ARBA" id="ARBA00048586"/>
    </source>
</evidence>
<dbReference type="InterPro" id="IPR004570">
    <property type="entry name" value="Phosphatidylglycerol_P_synth"/>
</dbReference>
<evidence type="ECO:0000256" key="3">
    <source>
        <dbReference type="ARBA" id="ARBA00010441"/>
    </source>
</evidence>
<evidence type="ECO:0000256" key="2">
    <source>
        <dbReference type="ARBA" id="ARBA00005042"/>
    </source>
</evidence>
<keyword evidence="8 17" id="KW-0812">Transmembrane</keyword>
<dbReference type="InterPro" id="IPR050324">
    <property type="entry name" value="CDP-alcohol_PTase-I"/>
</dbReference>
<dbReference type="GO" id="GO:0008444">
    <property type="term" value="F:CDP-diacylglycerol-glycerol-3-phosphate 3-phosphatidyltransferase activity"/>
    <property type="evidence" value="ECO:0007669"/>
    <property type="project" value="UniProtKB-UniRule"/>
</dbReference>
<gene>
    <name evidence="18" type="ORF">PCA31118_02294</name>
</gene>
<evidence type="ECO:0000256" key="9">
    <source>
        <dbReference type="ARBA" id="ARBA00022989"/>
    </source>
</evidence>
<evidence type="ECO:0000256" key="12">
    <source>
        <dbReference type="ARBA" id="ARBA00023209"/>
    </source>
</evidence>
<evidence type="ECO:0000313" key="19">
    <source>
        <dbReference type="Proteomes" id="UP000414136"/>
    </source>
</evidence>
<organism evidence="18 19">
    <name type="scientific">Pandoraea captiosa</name>
    <dbReference type="NCBI Taxonomy" id="2508302"/>
    <lineage>
        <taxon>Bacteria</taxon>
        <taxon>Pseudomonadati</taxon>
        <taxon>Pseudomonadota</taxon>
        <taxon>Betaproteobacteria</taxon>
        <taxon>Burkholderiales</taxon>
        <taxon>Burkholderiaceae</taxon>
        <taxon>Pandoraea</taxon>
    </lineage>
</organism>
<dbReference type="EC" id="2.7.8.5" evidence="4 15"/>
<comment type="similarity">
    <text evidence="3 16">Belongs to the CDP-alcohol phosphatidyltransferase class-I family.</text>
</comment>
<feature type="transmembrane region" description="Helical" evidence="17">
    <location>
        <begin position="38"/>
        <end position="58"/>
    </location>
</feature>
<dbReference type="GO" id="GO:0046474">
    <property type="term" value="P:glycerophospholipid biosynthetic process"/>
    <property type="evidence" value="ECO:0007669"/>
    <property type="project" value="TreeGrafter"/>
</dbReference>
<dbReference type="PANTHER" id="PTHR14269">
    <property type="entry name" value="CDP-DIACYLGLYCEROL--GLYCEROL-3-PHOSPHATE 3-PHOSPHATIDYLTRANSFERASE-RELATED"/>
    <property type="match status" value="1"/>
</dbReference>
<comment type="catalytic activity">
    <reaction evidence="14">
        <text>a CDP-1,2-diacyl-sn-glycerol + sn-glycerol 3-phosphate = a 1,2-diacyl-sn-glycero-3-phospho-(1'-sn-glycero-3'-phosphate) + CMP + H(+)</text>
        <dbReference type="Rhea" id="RHEA:12593"/>
        <dbReference type="ChEBI" id="CHEBI:15378"/>
        <dbReference type="ChEBI" id="CHEBI:57597"/>
        <dbReference type="ChEBI" id="CHEBI:58332"/>
        <dbReference type="ChEBI" id="CHEBI:60110"/>
        <dbReference type="ChEBI" id="CHEBI:60377"/>
        <dbReference type="EC" id="2.7.8.5"/>
    </reaction>
</comment>
<evidence type="ECO:0000256" key="11">
    <source>
        <dbReference type="ARBA" id="ARBA00023136"/>
    </source>
</evidence>
<evidence type="ECO:0000256" key="7">
    <source>
        <dbReference type="ARBA" id="ARBA00022679"/>
    </source>
</evidence>
<feature type="transmembrane region" description="Helical" evidence="17">
    <location>
        <begin position="78"/>
        <end position="102"/>
    </location>
</feature>
<dbReference type="Proteomes" id="UP000414136">
    <property type="component" value="Unassembled WGS sequence"/>
</dbReference>
<dbReference type="PIRSF" id="PIRSF000847">
    <property type="entry name" value="Phos_ph_gly_syn"/>
    <property type="match status" value="1"/>
</dbReference>
<keyword evidence="6" id="KW-0444">Lipid biosynthesis</keyword>
<keyword evidence="7 16" id="KW-0808">Transferase</keyword>
<dbReference type="RefSeq" id="WP_150625344.1">
    <property type="nucleotide sequence ID" value="NZ_CABPSQ010000003.1"/>
</dbReference>
<dbReference type="InterPro" id="IPR043130">
    <property type="entry name" value="CDP-OH_PTrfase_TM_dom"/>
</dbReference>
<evidence type="ECO:0000256" key="1">
    <source>
        <dbReference type="ARBA" id="ARBA00004141"/>
    </source>
</evidence>
<dbReference type="Gene3D" id="1.20.120.1760">
    <property type="match status" value="1"/>
</dbReference>
<keyword evidence="12" id="KW-0594">Phospholipid biosynthesis</keyword>
<protein>
    <recommendedName>
        <fullName evidence="5 15">CDP-diacylglycerol--glycerol-3-phosphate 3-phosphatidyltransferase</fullName>
        <ecNumber evidence="4 15">2.7.8.5</ecNumber>
    </recommendedName>
</protein>
<feature type="transmembrane region" description="Helical" evidence="17">
    <location>
        <begin position="161"/>
        <end position="182"/>
    </location>
</feature>
<accession>A0A5E5A0N8</accession>
<comment type="subcellular location">
    <subcellularLocation>
        <location evidence="1">Membrane</location>
        <topology evidence="1">Multi-pass membrane protein</topology>
    </subcellularLocation>
</comment>
<evidence type="ECO:0000256" key="4">
    <source>
        <dbReference type="ARBA" id="ARBA00013170"/>
    </source>
</evidence>
<dbReference type="PANTHER" id="PTHR14269:SF62">
    <property type="entry name" value="CDP-DIACYLGLYCEROL--GLYCEROL-3-PHOSPHATE 3-PHOSPHATIDYLTRANSFERASE 1, CHLOROPLASTIC"/>
    <property type="match status" value="1"/>
</dbReference>
<keyword evidence="9 17" id="KW-1133">Transmembrane helix</keyword>
<dbReference type="NCBIfam" id="TIGR00560">
    <property type="entry name" value="pgsA"/>
    <property type="match status" value="1"/>
</dbReference>
<keyword evidence="11 17" id="KW-0472">Membrane</keyword>
<dbReference type="OrthoDB" id="9796672at2"/>
<dbReference type="InterPro" id="IPR048254">
    <property type="entry name" value="CDP_ALCOHOL_P_TRANSF_CS"/>
</dbReference>
<dbReference type="Pfam" id="PF01066">
    <property type="entry name" value="CDP-OH_P_transf"/>
    <property type="match status" value="1"/>
</dbReference>
<feature type="transmembrane region" description="Helical" evidence="17">
    <location>
        <begin position="6"/>
        <end position="26"/>
    </location>
</feature>
<dbReference type="AlphaFoldDB" id="A0A5E5A0N8"/>
<proteinExistence type="inferred from homology"/>
<evidence type="ECO:0000256" key="6">
    <source>
        <dbReference type="ARBA" id="ARBA00022516"/>
    </source>
</evidence>
<name>A0A5E5A0N8_9BURK</name>
<evidence type="ECO:0000256" key="13">
    <source>
        <dbReference type="ARBA" id="ARBA00023264"/>
    </source>
</evidence>
<evidence type="ECO:0000256" key="8">
    <source>
        <dbReference type="ARBA" id="ARBA00022692"/>
    </source>
</evidence>
<dbReference type="GO" id="GO:0016020">
    <property type="term" value="C:membrane"/>
    <property type="evidence" value="ECO:0007669"/>
    <property type="project" value="UniProtKB-SubCell"/>
</dbReference>
<evidence type="ECO:0000256" key="10">
    <source>
        <dbReference type="ARBA" id="ARBA00023098"/>
    </source>
</evidence>
<evidence type="ECO:0000256" key="16">
    <source>
        <dbReference type="RuleBase" id="RU003750"/>
    </source>
</evidence>
<evidence type="ECO:0000313" key="18">
    <source>
        <dbReference type="EMBL" id="VVE66617.1"/>
    </source>
</evidence>
<dbReference type="EMBL" id="CABPSQ010000003">
    <property type="protein sequence ID" value="VVE66617.1"/>
    <property type="molecule type" value="Genomic_DNA"/>
</dbReference>
<comment type="pathway">
    <text evidence="2">Phospholipid metabolism; phosphatidylglycerol biosynthesis; phosphatidylglycerol from CDP-diacylglycerol: step 1/2.</text>
</comment>
<evidence type="ECO:0000256" key="5">
    <source>
        <dbReference type="ARBA" id="ARBA00014944"/>
    </source>
</evidence>
<keyword evidence="19" id="KW-1185">Reference proteome</keyword>
<evidence type="ECO:0000256" key="15">
    <source>
        <dbReference type="NCBIfam" id="TIGR00560"/>
    </source>
</evidence>
<dbReference type="InterPro" id="IPR000462">
    <property type="entry name" value="CDP-OH_P_trans"/>
</dbReference>
<keyword evidence="10" id="KW-0443">Lipid metabolism</keyword>
<keyword evidence="13" id="KW-1208">Phospholipid metabolism</keyword>
<dbReference type="PROSITE" id="PS00379">
    <property type="entry name" value="CDP_ALCOHOL_P_TRANSF"/>
    <property type="match status" value="1"/>
</dbReference>